<reference evidence="1 2" key="1">
    <citation type="journal article" date="2012" name="J. Bacteriol.">
        <title>Genome Sequence of Galbibacter marinum Type Strain ck-I2-15.</title>
        <authorList>
            <person name="Lai Q."/>
            <person name="Li C."/>
            <person name="Shao Z."/>
        </authorList>
    </citation>
    <scope>NUCLEOTIDE SEQUENCE [LARGE SCALE GENOMIC DNA]</scope>
    <source>
        <strain evidence="2">ck-I2-15</strain>
    </source>
</reference>
<organism evidence="1 2">
    <name type="scientific">Galbibacter marinus</name>
    <dbReference type="NCBI Taxonomy" id="555500"/>
    <lineage>
        <taxon>Bacteria</taxon>
        <taxon>Pseudomonadati</taxon>
        <taxon>Bacteroidota</taxon>
        <taxon>Flavobacteriia</taxon>
        <taxon>Flavobacteriales</taxon>
        <taxon>Flavobacteriaceae</taxon>
        <taxon>Galbibacter</taxon>
    </lineage>
</organism>
<evidence type="ECO:0000313" key="1">
    <source>
        <dbReference type="EMBL" id="EKF55055.1"/>
    </source>
</evidence>
<dbReference type="RefSeq" id="WP_008991716.1">
    <property type="nucleotide sequence ID" value="NZ_AMSG01000011.1"/>
</dbReference>
<protein>
    <submittedName>
        <fullName evidence="1">Uncharacterized protein</fullName>
    </submittedName>
</protein>
<evidence type="ECO:0000313" key="2">
    <source>
        <dbReference type="Proteomes" id="UP000007364"/>
    </source>
</evidence>
<dbReference type="OrthoDB" id="708305at2"/>
<name>K2PR68_9FLAO</name>
<dbReference type="AlphaFoldDB" id="K2PR68"/>
<keyword evidence="2" id="KW-1185">Reference proteome</keyword>
<comment type="caution">
    <text evidence="1">The sequence shown here is derived from an EMBL/GenBank/DDBJ whole genome shotgun (WGS) entry which is preliminary data.</text>
</comment>
<gene>
    <name evidence="1" type="ORF">I215_09341</name>
</gene>
<sequence length="205" mass="23248">MVIVSGINSVKYFKWSIYSGFGTKHEERTSRFWIDSEGVDQETYDANVPNQTLYRKAIGENYRISYVYKDSQGQNLYYEFDQGSLAENGQIFYYKNGVLTFMDNDSIGTVTSIAFHNDKPYFAGTFAQIRSSTGGSELDPSTPFIWDGNDLITTLPLPNQGSNFKGISTIYVENPETTYVGGRFGLPVYWENTNPVILDQRYGEV</sequence>
<dbReference type="EMBL" id="AMSG01000011">
    <property type="protein sequence ID" value="EKF55055.1"/>
    <property type="molecule type" value="Genomic_DNA"/>
</dbReference>
<accession>K2PR68</accession>
<dbReference type="PATRIC" id="fig|555500.3.peg.1927"/>
<dbReference type="STRING" id="555500.I215_09341"/>
<proteinExistence type="predicted"/>
<dbReference type="Proteomes" id="UP000007364">
    <property type="component" value="Unassembled WGS sequence"/>
</dbReference>